<dbReference type="SUPFAM" id="SSF144232">
    <property type="entry name" value="HIT/MYND zinc finger-like"/>
    <property type="match status" value="1"/>
</dbReference>
<keyword evidence="2 4" id="KW-0863">Zinc-finger</keyword>
<reference evidence="7" key="1">
    <citation type="submission" date="2021-02" db="EMBL/GenBank/DDBJ databases">
        <title>First Annotated Genome of the Yellow-green Alga Tribonema minus.</title>
        <authorList>
            <person name="Mahan K.M."/>
        </authorList>
    </citation>
    <scope>NUCLEOTIDE SEQUENCE</scope>
    <source>
        <strain evidence="7">UTEX B ZZ1240</strain>
    </source>
</reference>
<evidence type="ECO:0000259" key="6">
    <source>
        <dbReference type="PROSITE" id="PS51083"/>
    </source>
</evidence>
<dbReference type="InterPro" id="IPR007529">
    <property type="entry name" value="Znf_HIT"/>
</dbReference>
<dbReference type="Pfam" id="PF04438">
    <property type="entry name" value="zf-HIT"/>
    <property type="match status" value="1"/>
</dbReference>
<keyword evidence="8" id="KW-1185">Reference proteome</keyword>
<dbReference type="GO" id="GO:0005634">
    <property type="term" value="C:nucleus"/>
    <property type="evidence" value="ECO:0007669"/>
    <property type="project" value="UniProtKB-ARBA"/>
</dbReference>
<keyword evidence="3" id="KW-0862">Zinc</keyword>
<dbReference type="Proteomes" id="UP000664859">
    <property type="component" value="Unassembled WGS sequence"/>
</dbReference>
<evidence type="ECO:0000313" key="8">
    <source>
        <dbReference type="Proteomes" id="UP000664859"/>
    </source>
</evidence>
<comment type="caution">
    <text evidence="7">The sequence shown here is derived from an EMBL/GenBank/DDBJ whole genome shotgun (WGS) entry which is preliminary data.</text>
</comment>
<protein>
    <recommendedName>
        <fullName evidence="6">HIT-type domain-containing protein</fullName>
    </recommendedName>
</protein>
<dbReference type="PROSITE" id="PS51083">
    <property type="entry name" value="ZF_HIT"/>
    <property type="match status" value="1"/>
</dbReference>
<keyword evidence="1" id="KW-0479">Metal-binding</keyword>
<evidence type="ECO:0000256" key="1">
    <source>
        <dbReference type="ARBA" id="ARBA00022723"/>
    </source>
</evidence>
<evidence type="ECO:0000313" key="7">
    <source>
        <dbReference type="EMBL" id="KAG5177383.1"/>
    </source>
</evidence>
<evidence type="ECO:0000256" key="5">
    <source>
        <dbReference type="SAM" id="MobiDB-lite"/>
    </source>
</evidence>
<organism evidence="7 8">
    <name type="scientific">Tribonema minus</name>
    <dbReference type="NCBI Taxonomy" id="303371"/>
    <lineage>
        <taxon>Eukaryota</taxon>
        <taxon>Sar</taxon>
        <taxon>Stramenopiles</taxon>
        <taxon>Ochrophyta</taxon>
        <taxon>PX clade</taxon>
        <taxon>Xanthophyceae</taxon>
        <taxon>Tribonematales</taxon>
        <taxon>Tribonemataceae</taxon>
        <taxon>Tribonema</taxon>
    </lineage>
</organism>
<name>A0A836CA12_9STRA</name>
<evidence type="ECO:0000256" key="3">
    <source>
        <dbReference type="ARBA" id="ARBA00022833"/>
    </source>
</evidence>
<evidence type="ECO:0000256" key="2">
    <source>
        <dbReference type="ARBA" id="ARBA00022771"/>
    </source>
</evidence>
<dbReference type="EMBL" id="JAFCMP010000525">
    <property type="protein sequence ID" value="KAG5177383.1"/>
    <property type="molecule type" value="Genomic_DNA"/>
</dbReference>
<dbReference type="InterPro" id="IPR039723">
    <property type="entry name" value="Vps71/ZNHIT1"/>
</dbReference>
<sequence>MRIVDDATRAEVQSMHLDKLEADNYMEEQGAGDDDEFFDEDEEDRPARKKQQRSKGGGGGPVRSTGKWGIHWRKVKIKSLSQVLFEMSGEGVAPQARLAQPGPAALTAAVPAALGAAVAAAAAAAATPAAPSYLSIAATPSALPPRRFCSVCGFFARYACGRCGMRLCRARCQAQHRETRCLKFSA</sequence>
<dbReference type="AlphaFoldDB" id="A0A836CA12"/>
<feature type="region of interest" description="Disordered" evidence="5">
    <location>
        <begin position="19"/>
        <end position="66"/>
    </location>
</feature>
<feature type="domain" description="HIT-type" evidence="6">
    <location>
        <begin position="149"/>
        <end position="181"/>
    </location>
</feature>
<proteinExistence type="predicted"/>
<dbReference type="GO" id="GO:0008270">
    <property type="term" value="F:zinc ion binding"/>
    <property type="evidence" value="ECO:0007669"/>
    <property type="project" value="UniProtKB-UniRule"/>
</dbReference>
<evidence type="ECO:0000256" key="4">
    <source>
        <dbReference type="PROSITE-ProRule" id="PRU00453"/>
    </source>
</evidence>
<dbReference type="PANTHER" id="PTHR13093">
    <property type="entry name" value="ZINC FINGER HIT DOMAIN CONTAINING PROTEIN 1"/>
    <property type="match status" value="1"/>
</dbReference>
<accession>A0A836CA12</accession>
<dbReference type="CDD" id="cd21437">
    <property type="entry name" value="zf-HIT_ZNHIT1_like"/>
    <property type="match status" value="1"/>
</dbReference>
<feature type="compositionally biased region" description="Acidic residues" evidence="5">
    <location>
        <begin position="24"/>
        <end position="44"/>
    </location>
</feature>
<dbReference type="GO" id="GO:0006338">
    <property type="term" value="P:chromatin remodeling"/>
    <property type="evidence" value="ECO:0007669"/>
    <property type="project" value="InterPro"/>
</dbReference>
<dbReference type="OrthoDB" id="74807at2759"/>
<gene>
    <name evidence="7" type="ORF">JKP88DRAFT_332322</name>
</gene>